<evidence type="ECO:0000313" key="5">
    <source>
        <dbReference type="Proteomes" id="UP000054251"/>
    </source>
</evidence>
<dbReference type="Gene3D" id="1.20.1280.170">
    <property type="entry name" value="Exocyst complex component Exo70"/>
    <property type="match status" value="1"/>
</dbReference>
<evidence type="ECO:0000313" key="4">
    <source>
        <dbReference type="EMBL" id="KSA02373.1"/>
    </source>
</evidence>
<protein>
    <submittedName>
        <fullName evidence="4">Exocyst complex protein EXO70</fullName>
    </submittedName>
</protein>
<dbReference type="InterPro" id="IPR016159">
    <property type="entry name" value="Cullin_repeat-like_dom_sf"/>
</dbReference>
<feature type="domain" description="Exocyst complex subunit Exo70 C-terminal" evidence="3">
    <location>
        <begin position="216"/>
        <end position="611"/>
    </location>
</feature>
<dbReference type="Gene3D" id="1.20.1310.30">
    <property type="match status" value="1"/>
</dbReference>
<dbReference type="Pfam" id="PF03081">
    <property type="entry name" value="Exo70_C"/>
    <property type="match status" value="1"/>
</dbReference>
<comment type="caution">
    <text evidence="4">The sequence shown here is derived from an EMBL/GenBank/DDBJ whole genome shotgun (WGS) entry which is preliminary data.</text>
</comment>
<dbReference type="GO" id="GO:0005546">
    <property type="term" value="F:phosphatidylinositol-4,5-bisphosphate binding"/>
    <property type="evidence" value="ECO:0007669"/>
    <property type="project" value="InterPro"/>
</dbReference>
<comment type="similarity">
    <text evidence="1">Belongs to the EXO70 family.</text>
</comment>
<dbReference type="GO" id="GO:0000145">
    <property type="term" value="C:exocyst"/>
    <property type="evidence" value="ECO:0007669"/>
    <property type="project" value="InterPro"/>
</dbReference>
<proteinExistence type="inferred from homology"/>
<dbReference type="Gene3D" id="1.10.357.60">
    <property type="match status" value="1"/>
</dbReference>
<name>A0A0V1Q295_9ASCO</name>
<sequence>MSFNVDIDEADVAVLNQNLIKSKELFTSISRSLNKISTKSSTASIKIKPILKDVNKLNENRNQLDSGLSLLSEVSNYASETSKYESVLNNSIELIGLKKFIDTLARSKILLKEMKSNIKRFKGILINFENLIDKSELNLENYFQKVLKSNDLGTNKLNEIILIFQYFYSSSMNGQSTIDKIFMRSQSMKLVETIRPHEEPTKPIKRNSNIPYEKGSNGINRYNNEMIKAIKAEIGLLNDVGSKINLSASAKDMFMLDIVRRAINESYAEVIANFNKFLRQSKVLNNDLLILETIENLNHFEKFLNVNNIDVRSFPAFNENYHQLINISSDIFRELIEYSENRVKSVEKLTDLNATETVVELISRIRKLSEYNISLLKLINGMKLGSWLNLKPPVRFISVYTSVIPNISDDIDETAPEHLLSCFISDYIDSIIINIEIGLKSDVSLKKSMQGYYLIKNTILIETIVNRSQQLFTSLGNLGIERLNRLKKRFLKLFLDDWNYASYIIIRDMTTITTTNAVSGHSGSGMSSKEKEQIKELFKNFNESFEDALRNYEKYNITDVNLRAYLSGEIKKLIMNAYFKLYDKYGSGEFTKNKAKYIKYNKHQFEQILSEKL</sequence>
<dbReference type="RefSeq" id="XP_015468475.1">
    <property type="nucleotide sequence ID" value="XM_015610667.1"/>
</dbReference>
<gene>
    <name evidence="4" type="ORF">AC631_01837</name>
</gene>
<dbReference type="GO" id="GO:0006887">
    <property type="term" value="P:exocytosis"/>
    <property type="evidence" value="ECO:0007669"/>
    <property type="project" value="InterPro"/>
</dbReference>
<dbReference type="Pfam" id="PF20669">
    <property type="entry name" value="Exo70_N"/>
    <property type="match status" value="1"/>
</dbReference>
<keyword evidence="2" id="KW-0813">Transport</keyword>
<dbReference type="Proteomes" id="UP000054251">
    <property type="component" value="Unassembled WGS sequence"/>
</dbReference>
<dbReference type="EMBL" id="LMYN01000028">
    <property type="protein sequence ID" value="KSA02373.1"/>
    <property type="molecule type" value="Genomic_DNA"/>
</dbReference>
<keyword evidence="5" id="KW-1185">Reference proteome</keyword>
<dbReference type="OrthoDB" id="1922221at2759"/>
<evidence type="ECO:0000259" key="3">
    <source>
        <dbReference type="Pfam" id="PF03081"/>
    </source>
</evidence>
<dbReference type="GeneID" id="26838846"/>
<reference evidence="4 5" key="1">
    <citation type="submission" date="2015-11" db="EMBL/GenBank/DDBJ databases">
        <title>The genome of Debaryomyces fabryi.</title>
        <authorList>
            <person name="Tafer H."/>
            <person name="Lopandic K."/>
        </authorList>
    </citation>
    <scope>NUCLEOTIDE SEQUENCE [LARGE SCALE GENOMIC DNA]</scope>
    <source>
        <strain evidence="4 5">CBS 789</strain>
    </source>
</reference>
<accession>A0A0V1Q295</accession>
<evidence type="ECO:0000256" key="2">
    <source>
        <dbReference type="ARBA" id="ARBA00022448"/>
    </source>
</evidence>
<evidence type="ECO:0000256" key="1">
    <source>
        <dbReference type="ARBA" id="ARBA00006756"/>
    </source>
</evidence>
<dbReference type="AlphaFoldDB" id="A0A0V1Q295"/>
<organism evidence="4 5">
    <name type="scientific">Debaryomyces fabryi</name>
    <dbReference type="NCBI Taxonomy" id="58627"/>
    <lineage>
        <taxon>Eukaryota</taxon>
        <taxon>Fungi</taxon>
        <taxon>Dikarya</taxon>
        <taxon>Ascomycota</taxon>
        <taxon>Saccharomycotina</taxon>
        <taxon>Pichiomycetes</taxon>
        <taxon>Debaryomycetaceae</taxon>
        <taxon>Debaryomyces</taxon>
    </lineage>
</organism>
<dbReference type="InterPro" id="IPR046364">
    <property type="entry name" value="Exo70_C"/>
</dbReference>
<dbReference type="SUPFAM" id="SSF74788">
    <property type="entry name" value="Cullin repeat-like"/>
    <property type="match status" value="1"/>
</dbReference>